<organism evidence="13 14">
    <name type="scientific">Galeopterus variegatus</name>
    <name type="common">Malayan flying lemur</name>
    <name type="synonym">Cynocephalus variegatus</name>
    <dbReference type="NCBI Taxonomy" id="482537"/>
    <lineage>
        <taxon>Eukaryota</taxon>
        <taxon>Metazoa</taxon>
        <taxon>Chordata</taxon>
        <taxon>Craniata</taxon>
        <taxon>Vertebrata</taxon>
        <taxon>Euteleostomi</taxon>
        <taxon>Mammalia</taxon>
        <taxon>Eutheria</taxon>
        <taxon>Euarchontoglires</taxon>
        <taxon>Dermoptera</taxon>
        <taxon>Cynocephalidae</taxon>
        <taxon>Galeopterus</taxon>
    </lineage>
</organism>
<keyword evidence="13" id="KW-1185">Reference proteome</keyword>
<evidence type="ECO:0000259" key="12">
    <source>
        <dbReference type="PROSITE" id="PS50262"/>
    </source>
</evidence>
<dbReference type="Pfam" id="PF03402">
    <property type="entry name" value="V1R"/>
    <property type="match status" value="1"/>
</dbReference>
<keyword evidence="4 11" id="KW-0589">Pheromone response</keyword>
<reference evidence="14" key="1">
    <citation type="submission" date="2025-08" db="UniProtKB">
        <authorList>
            <consortium name="RefSeq"/>
        </authorList>
    </citation>
    <scope>IDENTIFICATION</scope>
</reference>
<sequence>MATRNVAIGMIFLSQTAFGILGNFSLFYHYLFLYFTGHRLRTTDLIVANLLVANSFVILSRGIPHAMVSFGWQHVFNDHECKFISYVHRLGRGVSIGSTCLLSVFWAMVISPRNSRFAELKVKVPKFIGPSIFLCWILQMLINAIFPIYMTGKLSNKNITNTKYFQYCSSVRHDKTTESLHAVWLSFLDVFCLGLMLWASSSMVLVLHRHKQRVQHIHRNNVSPRSSPESRATKTVLLLVSTFVFFYSLACIFQVCLALINKPSWFLMNSTSIVDGCFPAVSPFLLLSHDSSNFRLCFAWISNRKSPND</sequence>
<evidence type="ECO:0000256" key="2">
    <source>
        <dbReference type="ARBA" id="ARBA00010663"/>
    </source>
</evidence>
<feature type="domain" description="G-protein coupled receptors family 1 profile" evidence="12">
    <location>
        <begin position="22"/>
        <end position="286"/>
    </location>
</feature>
<evidence type="ECO:0000256" key="6">
    <source>
        <dbReference type="ARBA" id="ARBA00022989"/>
    </source>
</evidence>
<evidence type="ECO:0000256" key="8">
    <source>
        <dbReference type="ARBA" id="ARBA00023136"/>
    </source>
</evidence>
<evidence type="ECO:0000256" key="1">
    <source>
        <dbReference type="ARBA" id="ARBA00004651"/>
    </source>
</evidence>
<comment type="similarity">
    <text evidence="2 11">Belongs to the G-protein coupled receptor 1 family.</text>
</comment>
<dbReference type="RefSeq" id="XP_008572862.1">
    <property type="nucleotide sequence ID" value="XM_008574640.1"/>
</dbReference>
<dbReference type="InterPro" id="IPR017452">
    <property type="entry name" value="GPCR_Rhodpsn_7TM"/>
</dbReference>
<dbReference type="Proteomes" id="UP000694923">
    <property type="component" value="Unplaced"/>
</dbReference>
<keyword evidence="8 11" id="KW-0472">Membrane</keyword>
<evidence type="ECO:0000313" key="14">
    <source>
        <dbReference type="RefSeq" id="XP_008572862.1"/>
    </source>
</evidence>
<dbReference type="GeneID" id="103592051"/>
<dbReference type="CDD" id="cd13949">
    <property type="entry name" value="7tm_V1R_pheromone"/>
    <property type="match status" value="1"/>
</dbReference>
<feature type="transmembrane region" description="Helical" evidence="11">
    <location>
        <begin position="45"/>
        <end position="70"/>
    </location>
</feature>
<accession>A0ABM0QWX1</accession>
<evidence type="ECO:0000256" key="11">
    <source>
        <dbReference type="RuleBase" id="RU364061"/>
    </source>
</evidence>
<feature type="transmembrane region" description="Helical" evidence="11">
    <location>
        <begin position="182"/>
        <end position="207"/>
    </location>
</feature>
<keyword evidence="10 11" id="KW-0807">Transducer</keyword>
<dbReference type="PROSITE" id="PS50262">
    <property type="entry name" value="G_PROTEIN_RECEP_F1_2"/>
    <property type="match status" value="1"/>
</dbReference>
<keyword evidence="3 11" id="KW-1003">Cell membrane</keyword>
<dbReference type="PRINTS" id="PR01534">
    <property type="entry name" value="VOMERONASL1R"/>
</dbReference>
<evidence type="ECO:0000256" key="3">
    <source>
        <dbReference type="ARBA" id="ARBA00022475"/>
    </source>
</evidence>
<dbReference type="SUPFAM" id="SSF81321">
    <property type="entry name" value="Family A G protein-coupled receptor-like"/>
    <property type="match status" value="1"/>
</dbReference>
<dbReference type="InterPro" id="IPR004072">
    <property type="entry name" value="Vmron_rcpt_1"/>
</dbReference>
<feature type="transmembrane region" description="Helical" evidence="11">
    <location>
        <begin position="235"/>
        <end position="260"/>
    </location>
</feature>
<keyword evidence="9 11" id="KW-0675">Receptor</keyword>
<evidence type="ECO:0000256" key="9">
    <source>
        <dbReference type="ARBA" id="ARBA00023170"/>
    </source>
</evidence>
<dbReference type="PANTHER" id="PTHR24062">
    <property type="entry name" value="VOMERONASAL TYPE-1 RECEPTOR"/>
    <property type="match status" value="1"/>
</dbReference>
<keyword evidence="5 11" id="KW-0812">Transmembrane</keyword>
<evidence type="ECO:0000256" key="5">
    <source>
        <dbReference type="ARBA" id="ARBA00022692"/>
    </source>
</evidence>
<feature type="transmembrane region" description="Helical" evidence="11">
    <location>
        <begin position="6"/>
        <end position="33"/>
    </location>
</feature>
<evidence type="ECO:0000256" key="7">
    <source>
        <dbReference type="ARBA" id="ARBA00023040"/>
    </source>
</evidence>
<evidence type="ECO:0000256" key="4">
    <source>
        <dbReference type="ARBA" id="ARBA00022507"/>
    </source>
</evidence>
<feature type="transmembrane region" description="Helical" evidence="11">
    <location>
        <begin position="90"/>
        <end position="110"/>
    </location>
</feature>
<name>A0ABM0QWX1_GALVR</name>
<dbReference type="Gene3D" id="1.20.1070.10">
    <property type="entry name" value="Rhodopsin 7-helix transmembrane proteins"/>
    <property type="match status" value="1"/>
</dbReference>
<evidence type="ECO:0000313" key="13">
    <source>
        <dbReference type="Proteomes" id="UP000694923"/>
    </source>
</evidence>
<proteinExistence type="inferred from homology"/>
<keyword evidence="7 11" id="KW-0297">G-protein coupled receptor</keyword>
<comment type="subcellular location">
    <subcellularLocation>
        <location evidence="1 11">Cell membrane</location>
        <topology evidence="1 11">Multi-pass membrane protein</topology>
    </subcellularLocation>
</comment>
<evidence type="ECO:0000256" key="10">
    <source>
        <dbReference type="ARBA" id="ARBA00023224"/>
    </source>
</evidence>
<feature type="transmembrane region" description="Helical" evidence="11">
    <location>
        <begin position="131"/>
        <end position="150"/>
    </location>
</feature>
<protein>
    <recommendedName>
        <fullName evidence="11">Vomeronasal type-1 receptor</fullName>
    </recommendedName>
</protein>
<gene>
    <name evidence="14" type="primary">LOC103592051</name>
</gene>
<keyword evidence="6 11" id="KW-1133">Transmembrane helix</keyword>